<dbReference type="InterPro" id="IPR001902">
    <property type="entry name" value="SLC26A/SulP_fam"/>
</dbReference>
<dbReference type="CDD" id="cd07042">
    <property type="entry name" value="STAS_SulP_like_sulfate_transporter"/>
    <property type="match status" value="1"/>
</dbReference>
<feature type="transmembrane region" description="Helical" evidence="6">
    <location>
        <begin position="535"/>
        <end position="555"/>
    </location>
</feature>
<feature type="transmembrane region" description="Helical" evidence="6">
    <location>
        <begin position="664"/>
        <end position="685"/>
    </location>
</feature>
<dbReference type="Pfam" id="PF00916">
    <property type="entry name" value="Sulfate_transp"/>
    <property type="match status" value="1"/>
</dbReference>
<keyword evidence="9" id="KW-1185">Reference proteome</keyword>
<dbReference type="Pfam" id="PF01740">
    <property type="entry name" value="STAS"/>
    <property type="match status" value="1"/>
</dbReference>
<feature type="transmembrane region" description="Helical" evidence="6">
    <location>
        <begin position="373"/>
        <end position="395"/>
    </location>
</feature>
<accession>A0ABD2JZH1</accession>
<dbReference type="InterPro" id="IPR036513">
    <property type="entry name" value="STAS_dom_sf"/>
</dbReference>
<organism evidence="8 9">
    <name type="scientific">Heterodera schachtii</name>
    <name type="common">Sugarbeet cyst nematode worm</name>
    <name type="synonym">Tylenchus schachtii</name>
    <dbReference type="NCBI Taxonomy" id="97005"/>
    <lineage>
        <taxon>Eukaryota</taxon>
        <taxon>Metazoa</taxon>
        <taxon>Ecdysozoa</taxon>
        <taxon>Nematoda</taxon>
        <taxon>Chromadorea</taxon>
        <taxon>Rhabditida</taxon>
        <taxon>Tylenchina</taxon>
        <taxon>Tylenchomorpha</taxon>
        <taxon>Tylenchoidea</taxon>
        <taxon>Heteroderidae</taxon>
        <taxon>Heteroderinae</taxon>
        <taxon>Heterodera</taxon>
    </lineage>
</organism>
<dbReference type="InterPro" id="IPR002645">
    <property type="entry name" value="STAS_dom"/>
</dbReference>
<evidence type="ECO:0000256" key="1">
    <source>
        <dbReference type="ARBA" id="ARBA00004141"/>
    </source>
</evidence>
<feature type="transmembrane region" description="Helical" evidence="6">
    <location>
        <begin position="575"/>
        <end position="598"/>
    </location>
</feature>
<feature type="transmembrane region" description="Helical" evidence="6">
    <location>
        <begin position="407"/>
        <end position="429"/>
    </location>
</feature>
<evidence type="ECO:0000313" key="9">
    <source>
        <dbReference type="Proteomes" id="UP001620645"/>
    </source>
</evidence>
<dbReference type="EMBL" id="JBICCN010000078">
    <property type="protein sequence ID" value="KAL3096051.1"/>
    <property type="molecule type" value="Genomic_DNA"/>
</dbReference>
<feature type="transmembrane region" description="Helical" evidence="6">
    <location>
        <begin position="188"/>
        <end position="206"/>
    </location>
</feature>
<evidence type="ECO:0000256" key="5">
    <source>
        <dbReference type="SAM" id="MobiDB-lite"/>
    </source>
</evidence>
<name>A0ABD2JZH1_HETSC</name>
<comment type="caution">
    <text evidence="8">The sequence shown here is derived from an EMBL/GenBank/DDBJ whole genome shotgun (WGS) entry which is preliminary data.</text>
</comment>
<protein>
    <recommendedName>
        <fullName evidence="7">STAS domain-containing protein</fullName>
    </recommendedName>
</protein>
<dbReference type="PROSITE" id="PS50801">
    <property type="entry name" value="STAS"/>
    <property type="match status" value="1"/>
</dbReference>
<evidence type="ECO:0000313" key="8">
    <source>
        <dbReference type="EMBL" id="KAL3096051.1"/>
    </source>
</evidence>
<proteinExistence type="predicted"/>
<gene>
    <name evidence="8" type="ORF">niasHS_005810</name>
</gene>
<feature type="compositionally biased region" description="Pro residues" evidence="5">
    <location>
        <begin position="20"/>
        <end position="29"/>
    </location>
</feature>
<evidence type="ECO:0000256" key="2">
    <source>
        <dbReference type="ARBA" id="ARBA00022692"/>
    </source>
</evidence>
<keyword evidence="4 6" id="KW-0472">Membrane</keyword>
<evidence type="ECO:0000256" key="3">
    <source>
        <dbReference type="ARBA" id="ARBA00022989"/>
    </source>
</evidence>
<evidence type="ECO:0000259" key="7">
    <source>
        <dbReference type="PROSITE" id="PS50801"/>
    </source>
</evidence>
<comment type="subcellular location">
    <subcellularLocation>
        <location evidence="1">Membrane</location>
        <topology evidence="1">Multi-pass membrane protein</topology>
    </subcellularLocation>
</comment>
<dbReference type="Gene3D" id="3.30.750.24">
    <property type="entry name" value="STAS domain"/>
    <property type="match status" value="1"/>
</dbReference>
<dbReference type="AlphaFoldDB" id="A0ABD2JZH1"/>
<evidence type="ECO:0000256" key="6">
    <source>
        <dbReference type="SAM" id="Phobius"/>
    </source>
</evidence>
<feature type="transmembrane region" description="Helical" evidence="6">
    <location>
        <begin position="610"/>
        <end position="628"/>
    </location>
</feature>
<dbReference type="InterPro" id="IPR011547">
    <property type="entry name" value="SLC26A/SulP_dom"/>
</dbReference>
<evidence type="ECO:0000256" key="4">
    <source>
        <dbReference type="ARBA" id="ARBA00023136"/>
    </source>
</evidence>
<feature type="domain" description="STAS" evidence="7">
    <location>
        <begin position="727"/>
        <end position="866"/>
    </location>
</feature>
<dbReference type="SUPFAM" id="SSF52091">
    <property type="entry name" value="SpoIIaa-like"/>
    <property type="match status" value="1"/>
</dbReference>
<dbReference type="GO" id="GO:0016020">
    <property type="term" value="C:membrane"/>
    <property type="evidence" value="ECO:0007669"/>
    <property type="project" value="UniProtKB-SubCell"/>
</dbReference>
<keyword evidence="2 6" id="KW-0812">Transmembrane</keyword>
<reference evidence="8 9" key="1">
    <citation type="submission" date="2024-10" db="EMBL/GenBank/DDBJ databases">
        <authorList>
            <person name="Kim D."/>
        </authorList>
    </citation>
    <scope>NUCLEOTIDE SEQUENCE [LARGE SCALE GENOMIC DNA]</scope>
    <source>
        <strain evidence="8">Taebaek</strain>
    </source>
</reference>
<dbReference type="PANTHER" id="PTHR11814">
    <property type="entry name" value="SULFATE TRANSPORTER"/>
    <property type="match status" value="1"/>
</dbReference>
<dbReference type="Proteomes" id="UP001620645">
    <property type="component" value="Unassembled WGS sequence"/>
</dbReference>
<sequence length="888" mass="99558">MCCSLSHSALDSDWADQSRPNPPIWPPHPSIIQSSRPREESVAYQWPSGAFPPLATEKSYTNYLLGGGAFSVHSFTAQRTENGFNFNRRKKPAAQIGGGMAKANGIAGWMDGVGHKLAESLLRRKKRRFKKPHTFQIRQFLHKFVPITQWLPVYRWRDSFFVDLCAGLTAAVFSIPTGIAHAGICGVAPVYGLYSVIFPTFFYMLFGHSRHNALGGFAILSLMTRGAIEKVDRMLVIDLSLPVVNQTWTNGSGDSMAMDITTTMAYNRTETTTMASYDGAQMGEEQRLINDTLAIMNGTWLEEDEGGTDTRGDESLNTSLIIAELNATFEGIGSTSSNPLLSDPIQLSVANTPIDNTSVDSPSRREMRNTKPIHIATAILFLSGILQMLMGIFHLDFLSCYFSDQVMSGFVLGGCVHVFFSQIGDLLGIQHLLPKRSGRGYLYERILDISFNLSNTHIPTTIISLSSIAFLMFTQQILEPWLGTAFQFPIPYELLLVIIGITSTNFADLSTRHSVTVVGNIPTNFPPPSMVRYELFPFVFFDAIGIAVTAVAMHLTVAKIVENRYHYKINSCQELYSLGLSGICSSAFPVFPITSIFARTLIGDADENSTQMTTCFSTLSLLTVILYIGPILEYLPKCILASIVMVSICASFTKFRELRELWPLFKIDFVIFLVSFLLTVCYDIAEGLTFSALFSAFTIVVRDQWPKWHFLTHDEELGEYKEMPKELLQQIADEGHAFIIRYDAPLIFTSVHKFMKVLIQCVKRWEQRTFDKKHGAKADNGRREKAEIGPGANNALIIDCSGFPYVDFLGLKTLKKVYKEFSSNNIEVKFAAPKAHLLRMFRQTDFYQTVPLQNVFHTVRQAVNSSGCHTEKLRIVQKTLNFDEELYF</sequence>
<keyword evidence="3 6" id="KW-1133">Transmembrane helix</keyword>
<feature type="region of interest" description="Disordered" evidence="5">
    <location>
        <begin position="1"/>
        <end position="30"/>
    </location>
</feature>
<feature type="transmembrane region" description="Helical" evidence="6">
    <location>
        <begin position="160"/>
        <end position="182"/>
    </location>
</feature>